<accession>A0A420BJY0</accession>
<proteinExistence type="predicted"/>
<dbReference type="Proteomes" id="UP000286246">
    <property type="component" value="Unassembled WGS sequence"/>
</dbReference>
<dbReference type="AlphaFoldDB" id="A0A420BJY0"/>
<evidence type="ECO:0000256" key="1">
    <source>
        <dbReference type="SAM" id="Phobius"/>
    </source>
</evidence>
<keyword evidence="1" id="KW-0472">Membrane</keyword>
<reference evidence="2 3" key="1">
    <citation type="submission" date="2018-09" db="EMBL/GenBank/DDBJ databases">
        <title>Genomic Encyclopedia of Type Strains, Phase III (KMG-III): the genomes of soil and plant-associated and newly described type strains.</title>
        <authorList>
            <person name="Whitman W."/>
        </authorList>
    </citation>
    <scope>NUCLEOTIDE SEQUENCE [LARGE SCALE GENOMIC DNA]</scope>
    <source>
        <strain evidence="2 3">CECT 7938</strain>
    </source>
</reference>
<feature type="transmembrane region" description="Helical" evidence="1">
    <location>
        <begin position="26"/>
        <end position="44"/>
    </location>
</feature>
<protein>
    <recommendedName>
        <fullName evidence="4">FUSC family protein</fullName>
    </recommendedName>
</protein>
<evidence type="ECO:0000313" key="3">
    <source>
        <dbReference type="Proteomes" id="UP000286246"/>
    </source>
</evidence>
<name>A0A420BJY0_SPHD1</name>
<evidence type="ECO:0008006" key="4">
    <source>
        <dbReference type="Google" id="ProtNLM"/>
    </source>
</evidence>
<dbReference type="OrthoDB" id="713928at2"/>
<keyword evidence="1" id="KW-1133">Transmembrane helix</keyword>
<feature type="transmembrane region" description="Helical" evidence="1">
    <location>
        <begin position="50"/>
        <end position="66"/>
    </location>
</feature>
<keyword evidence="3" id="KW-1185">Reference proteome</keyword>
<organism evidence="2 3">
    <name type="scientific">Sphingobacterium detergens</name>
    <dbReference type="NCBI Taxonomy" id="1145106"/>
    <lineage>
        <taxon>Bacteria</taxon>
        <taxon>Pseudomonadati</taxon>
        <taxon>Bacteroidota</taxon>
        <taxon>Sphingobacteriia</taxon>
        <taxon>Sphingobacteriales</taxon>
        <taxon>Sphingobacteriaceae</taxon>
        <taxon>Sphingobacterium</taxon>
    </lineage>
</organism>
<comment type="caution">
    <text evidence="2">The sequence shown here is derived from an EMBL/GenBank/DDBJ whole genome shotgun (WGS) entry which is preliminary data.</text>
</comment>
<gene>
    <name evidence="2" type="ORF">DFQ12_1884</name>
</gene>
<sequence length="85" mass="9749">MKEKELTELTDQELLEKKKQQKSSKLINAILVGFCAGIVVYGVVNKGITIFTFMLIVMGAWAFIRWKKTDEALDNELKSRNLNEK</sequence>
<keyword evidence="1" id="KW-0812">Transmembrane</keyword>
<dbReference type="RefSeq" id="WP_120258614.1">
    <property type="nucleotide sequence ID" value="NZ_RAPY01000001.1"/>
</dbReference>
<evidence type="ECO:0000313" key="2">
    <source>
        <dbReference type="EMBL" id="RKE57010.1"/>
    </source>
</evidence>
<dbReference type="EMBL" id="RAPY01000001">
    <property type="protein sequence ID" value="RKE57010.1"/>
    <property type="molecule type" value="Genomic_DNA"/>
</dbReference>